<evidence type="ECO:0000313" key="1">
    <source>
        <dbReference type="EMBL" id="OGF78255.1"/>
    </source>
</evidence>
<sequence length="291" mass="33487">MLDTRICNSTNNSEKVFLSQFSNLLKTVLSAPADFYREKYKKKGLKISFSDLPDNLNYDFLRELPIVTRQELALTFYHDRIYGEGPAVYKLIKSPEAERSFLLHRTVDEIKKSGLPINGKRPLVLMGDIYEALEHCVYIYEQNLIPLIGEIPNSELIFSVSKQYEADSIFLDRYSIDHYKHDLIRAKLPLKSITLIDSQFCYTDWHWPEGIIIDYILSLPETGRLAFKCPESNRDMDFVFHPFNDVFIEPGIAVITSSRLQACPMIRYQTNILLYSVAGSCSCGIPSFRLG</sequence>
<gene>
    <name evidence="1" type="ORF">A3F23_02380</name>
</gene>
<protein>
    <submittedName>
        <fullName evidence="1">Uncharacterized protein</fullName>
    </submittedName>
</protein>
<dbReference type="AlphaFoldDB" id="A0A1F5WRF9"/>
<organism evidence="1 2">
    <name type="scientific">Candidatus Giovannonibacteria bacterium RIFCSPHIGHO2_12_FULL_43_15</name>
    <dbReference type="NCBI Taxonomy" id="1798341"/>
    <lineage>
        <taxon>Bacteria</taxon>
        <taxon>Candidatus Giovannoniibacteriota</taxon>
    </lineage>
</organism>
<comment type="caution">
    <text evidence="1">The sequence shown here is derived from an EMBL/GenBank/DDBJ whole genome shotgun (WGS) entry which is preliminary data.</text>
</comment>
<dbReference type="Proteomes" id="UP000177723">
    <property type="component" value="Unassembled WGS sequence"/>
</dbReference>
<dbReference type="EMBL" id="MFHT01000003">
    <property type="protein sequence ID" value="OGF78255.1"/>
    <property type="molecule type" value="Genomic_DNA"/>
</dbReference>
<accession>A0A1F5WRF9</accession>
<reference evidence="1 2" key="1">
    <citation type="journal article" date="2016" name="Nat. Commun.">
        <title>Thousands of microbial genomes shed light on interconnected biogeochemical processes in an aquifer system.</title>
        <authorList>
            <person name="Anantharaman K."/>
            <person name="Brown C.T."/>
            <person name="Hug L.A."/>
            <person name="Sharon I."/>
            <person name="Castelle C.J."/>
            <person name="Probst A.J."/>
            <person name="Thomas B.C."/>
            <person name="Singh A."/>
            <person name="Wilkins M.J."/>
            <person name="Karaoz U."/>
            <person name="Brodie E.L."/>
            <person name="Williams K.H."/>
            <person name="Hubbard S.S."/>
            <person name="Banfield J.F."/>
        </authorList>
    </citation>
    <scope>NUCLEOTIDE SEQUENCE [LARGE SCALE GENOMIC DNA]</scope>
</reference>
<proteinExistence type="predicted"/>
<name>A0A1F5WRF9_9BACT</name>
<evidence type="ECO:0000313" key="2">
    <source>
        <dbReference type="Proteomes" id="UP000177723"/>
    </source>
</evidence>